<sequence length="191" mass="22281">MQCRQKKAYPFQTRSTQSSSLNFLQFKNTLHHLGATQLGNLQIKQVLDSVVHHGYRMVSFEDFMELWHRVSHKDPQLPFHQILHQVLEQQNLLPLKVVPVPFAQAKHFFETKTNQLVIEASLERQQKLMLRFPSETLQRTTYFDSSLSLADLFADRLHVSCVRQRSDVRLTDSWRHPVAKSIKIQVASAYA</sequence>
<organism evidence="1">
    <name type="scientific">Notodromas monacha</name>
    <dbReference type="NCBI Taxonomy" id="399045"/>
    <lineage>
        <taxon>Eukaryota</taxon>
        <taxon>Metazoa</taxon>
        <taxon>Ecdysozoa</taxon>
        <taxon>Arthropoda</taxon>
        <taxon>Crustacea</taxon>
        <taxon>Oligostraca</taxon>
        <taxon>Ostracoda</taxon>
        <taxon>Podocopa</taxon>
        <taxon>Podocopida</taxon>
        <taxon>Cypridocopina</taxon>
        <taxon>Cypridoidea</taxon>
        <taxon>Cyprididae</taxon>
        <taxon>Notodromas</taxon>
    </lineage>
</organism>
<dbReference type="AlphaFoldDB" id="A0A7R9BT24"/>
<accession>A0A7R9BT24</accession>
<evidence type="ECO:0000313" key="2">
    <source>
        <dbReference type="Proteomes" id="UP000678499"/>
    </source>
</evidence>
<keyword evidence="2" id="KW-1185">Reference proteome</keyword>
<reference evidence="1" key="1">
    <citation type="submission" date="2020-11" db="EMBL/GenBank/DDBJ databases">
        <authorList>
            <person name="Tran Van P."/>
        </authorList>
    </citation>
    <scope>NUCLEOTIDE SEQUENCE</scope>
</reference>
<proteinExistence type="predicted"/>
<gene>
    <name evidence="1" type="ORF">NMOB1V02_LOCUS8735</name>
</gene>
<protein>
    <submittedName>
        <fullName evidence="1">Uncharacterized protein</fullName>
    </submittedName>
</protein>
<dbReference type="EMBL" id="CAJPEX010002606">
    <property type="protein sequence ID" value="CAG0921234.1"/>
    <property type="molecule type" value="Genomic_DNA"/>
</dbReference>
<name>A0A7R9BT24_9CRUS</name>
<evidence type="ECO:0000313" key="1">
    <source>
        <dbReference type="EMBL" id="CAD7281082.1"/>
    </source>
</evidence>
<dbReference type="Proteomes" id="UP000678499">
    <property type="component" value="Unassembled WGS sequence"/>
</dbReference>
<dbReference type="EMBL" id="OA884643">
    <property type="protein sequence ID" value="CAD7281082.1"/>
    <property type="molecule type" value="Genomic_DNA"/>
</dbReference>